<feature type="domain" description="Glycosyl transferase family 1" evidence="19">
    <location>
        <begin position="319"/>
        <end position="488"/>
    </location>
</feature>
<dbReference type="Proteomes" id="UP000001640">
    <property type="component" value="Chromosome 9"/>
</dbReference>
<evidence type="ECO:0000256" key="6">
    <source>
        <dbReference type="ARBA" id="ARBA00022679"/>
    </source>
</evidence>
<comment type="function">
    <text evidence="12">Participates in the formation of the lipid-linked precursor oligosaccharide for N-glycosylation. Involved in assembling the dolichol-pyrophosphate-GlcNAc(2)-Man(5) intermediate on the cytoplasmic surface of the ER.</text>
</comment>
<dbReference type="FunCoup" id="G0VJU6">
    <property type="interactions" value="965"/>
</dbReference>
<evidence type="ECO:0000256" key="7">
    <source>
        <dbReference type="ARBA" id="ARBA00022692"/>
    </source>
</evidence>
<comment type="pathway">
    <text evidence="2">Protein modification; protein glycosylation.</text>
</comment>
<evidence type="ECO:0000256" key="10">
    <source>
        <dbReference type="ARBA" id="ARBA00022989"/>
    </source>
</evidence>
<dbReference type="InterPro" id="IPR026051">
    <property type="entry name" value="ALG1-like"/>
</dbReference>
<evidence type="ECO:0000256" key="16">
    <source>
        <dbReference type="ARBA" id="ARBA00033088"/>
    </source>
</evidence>
<dbReference type="Gene3D" id="3.40.50.2000">
    <property type="entry name" value="Glycogen Phosphorylase B"/>
    <property type="match status" value="2"/>
</dbReference>
<dbReference type="Pfam" id="PF00534">
    <property type="entry name" value="Glycos_transf_1"/>
    <property type="match status" value="1"/>
</dbReference>
<evidence type="ECO:0000313" key="21">
    <source>
        <dbReference type="Proteomes" id="UP000001640"/>
    </source>
</evidence>
<keyword evidence="5" id="KW-0328">Glycosyltransferase</keyword>
<evidence type="ECO:0000256" key="13">
    <source>
        <dbReference type="ARBA" id="ARBA00030745"/>
    </source>
</evidence>
<dbReference type="STRING" id="1064592.G0VJU6"/>
<accession>G0VJU6</accession>
<dbReference type="OMA" id="CKLIIDW"/>
<dbReference type="SUPFAM" id="SSF53756">
    <property type="entry name" value="UDP-Glycosyltransferase/glycogen phosphorylase"/>
    <property type="match status" value="1"/>
</dbReference>
<dbReference type="eggNOG" id="KOG2941">
    <property type="taxonomic scope" value="Eukaryota"/>
</dbReference>
<keyword evidence="11 18" id="KW-0472">Membrane</keyword>
<evidence type="ECO:0000256" key="3">
    <source>
        <dbReference type="ARBA" id="ARBA00012611"/>
    </source>
</evidence>
<dbReference type="PANTHER" id="PTHR13036">
    <property type="entry name" value="BETA1,4 MANNOSYLTRANSFERASE"/>
    <property type="match status" value="1"/>
</dbReference>
<reference key="2">
    <citation type="submission" date="2011-08" db="EMBL/GenBank/DDBJ databases">
        <title>Genome sequence of Naumovozyma castellii.</title>
        <authorList>
            <person name="Gordon J.L."/>
            <person name="Armisen D."/>
            <person name="Proux-Wera E."/>
            <person name="OhEigeartaigh S.S."/>
            <person name="Byrne K.P."/>
            <person name="Wolfe K.H."/>
        </authorList>
    </citation>
    <scope>NUCLEOTIDE SEQUENCE</scope>
    <source>
        <strain>Type strain:CBS 4309</strain>
    </source>
</reference>
<keyword evidence="8" id="KW-0256">Endoplasmic reticulum</keyword>
<dbReference type="GO" id="GO:0006488">
    <property type="term" value="P:dolichol-linked oligosaccharide biosynthetic process"/>
    <property type="evidence" value="ECO:0007669"/>
    <property type="project" value="EnsemblFungi"/>
</dbReference>
<dbReference type="GO" id="GO:0098554">
    <property type="term" value="C:cytoplasmic side of endoplasmic reticulum membrane"/>
    <property type="evidence" value="ECO:0007669"/>
    <property type="project" value="EnsemblFungi"/>
</dbReference>
<protein>
    <recommendedName>
        <fullName evidence="4">Chitobiosyldiphosphodolichol beta-mannosyltransferase</fullName>
        <ecNumber evidence="3">2.4.1.142</ecNumber>
    </recommendedName>
    <alternativeName>
        <fullName evidence="13">Asparagine-linked glycosylation protein 1</fullName>
    </alternativeName>
    <alternativeName>
        <fullName evidence="15">Beta-1,4-mannosyltransferase</fullName>
    </alternativeName>
    <alternativeName>
        <fullName evidence="16">GDP-Man:GlcNAc2-PP-dolichol mannosyltransferase</fullName>
    </alternativeName>
    <alternativeName>
        <fullName evidence="14">GDP-mannose-dolichol diphosphochitobiose mannosyltransferase</fullName>
    </alternativeName>
</protein>
<evidence type="ECO:0000256" key="15">
    <source>
        <dbReference type="ARBA" id="ARBA00031566"/>
    </source>
</evidence>
<dbReference type="EC" id="2.4.1.142" evidence="3"/>
<evidence type="ECO:0000313" key="20">
    <source>
        <dbReference type="EMBL" id="CCC71777.1"/>
    </source>
</evidence>
<keyword evidence="21" id="KW-1185">Reference proteome</keyword>
<evidence type="ECO:0000256" key="12">
    <source>
        <dbReference type="ARBA" id="ARBA00024899"/>
    </source>
</evidence>
<gene>
    <name evidence="20" type="primary">NCAS0I01090</name>
    <name evidence="20" type="ordered locus">NCAS_0I01090</name>
</gene>
<evidence type="ECO:0000256" key="5">
    <source>
        <dbReference type="ARBA" id="ARBA00022676"/>
    </source>
</evidence>
<dbReference type="OrthoDB" id="614844at2759"/>
<evidence type="ECO:0000256" key="9">
    <source>
        <dbReference type="ARBA" id="ARBA00022968"/>
    </source>
</evidence>
<dbReference type="GeneID" id="96905467"/>
<evidence type="ECO:0000256" key="14">
    <source>
        <dbReference type="ARBA" id="ARBA00031434"/>
    </source>
</evidence>
<evidence type="ECO:0000259" key="19">
    <source>
        <dbReference type="Pfam" id="PF00534"/>
    </source>
</evidence>
<reference evidence="20 21" key="1">
    <citation type="journal article" date="2011" name="Proc. Natl. Acad. Sci. U.S.A.">
        <title>Evolutionary erosion of yeast sex chromosomes by mating-type switching accidents.</title>
        <authorList>
            <person name="Gordon J.L."/>
            <person name="Armisen D."/>
            <person name="Proux-Wera E."/>
            <person name="Oheigeartaigh S.S."/>
            <person name="Byrne K.P."/>
            <person name="Wolfe K.H."/>
        </authorList>
    </citation>
    <scope>NUCLEOTIDE SEQUENCE [LARGE SCALE GENOMIC DNA]</scope>
    <source>
        <strain evidence="21">ATCC 76901 / BCRC 22586 / CBS 4309 / NBRC 1992 / NRRL Y-12630</strain>
    </source>
</reference>
<keyword evidence="7 18" id="KW-0812">Transmembrane</keyword>
<keyword evidence="9" id="KW-0735">Signal-anchor</keyword>
<dbReference type="HOGENOM" id="CLU_012079_1_1_1"/>
<dbReference type="InterPro" id="IPR001296">
    <property type="entry name" value="Glyco_trans_1"/>
</dbReference>
<proteinExistence type="predicted"/>
<evidence type="ECO:0000256" key="4">
    <source>
        <dbReference type="ARBA" id="ARBA00015841"/>
    </source>
</evidence>
<evidence type="ECO:0000256" key="18">
    <source>
        <dbReference type="SAM" id="Phobius"/>
    </source>
</evidence>
<sequence>MVIWQYCLFLAKDEISKNSRTGLSFRQNYKVVMKLVWLVSWYNGSLQVSKSIETMSIFSLNIIPTWLWWLILLYLVTPLLAYFIVPYLINGTKSTKKRIIIYVLGDIGHSPRICYHTLSFADLGWEVELCGYIESEVPISLIDSPNVTIHEIPVFGKGRDRSIILMVQKVLFQVGVIIKQLWELRGSDYILLQNPPSIPILPIAVCYKLVTRCKLIIDWHNLAFSILQLKFHGKFYHPLVLISFTIEFMFSKFADYNLTVTKAMKEYLVSTFRLKADSCTVLYDRPAAQFTPLNVTDEERMKLIHTEKFIKDYIPEDFDLLKGDKIIVTSTSFTPDEDIGILLGALKIYENSYLKFDTNLPKILCFITGKGPLKEHFVKQVAEERQWDRCHVEFVWLTAEDYPKLLRLCDYGVSLHTSSSGLDLPMKILDMFGSGLPVLAMDYPVLNELVTHEINGLKFSDRRELHESLIFAMKDQDLYKKLRNGAEEESRSRWNSSWERSMKELKIVH</sequence>
<dbReference type="GO" id="GO:0004578">
    <property type="term" value="F:chitobiosyldiphosphodolichol beta-mannosyltransferase activity"/>
    <property type="evidence" value="ECO:0007669"/>
    <property type="project" value="UniProtKB-EC"/>
</dbReference>
<dbReference type="KEGG" id="ncs:NCAS_0I01090"/>
<name>G0VJU6_NAUCA</name>
<organism evidence="20 21">
    <name type="scientific">Naumovozyma castellii</name>
    <name type="common">Yeast</name>
    <name type="synonym">Saccharomyces castellii</name>
    <dbReference type="NCBI Taxonomy" id="27288"/>
    <lineage>
        <taxon>Eukaryota</taxon>
        <taxon>Fungi</taxon>
        <taxon>Dikarya</taxon>
        <taxon>Ascomycota</taxon>
        <taxon>Saccharomycotina</taxon>
        <taxon>Saccharomycetes</taxon>
        <taxon>Saccharomycetales</taxon>
        <taxon>Saccharomycetaceae</taxon>
        <taxon>Naumovozyma</taxon>
    </lineage>
</organism>
<comment type="catalytic activity">
    <reaction evidence="17">
        <text>an N,N'-diacetylchitobiosyl-diphospho-di-trans,poly-cis-dolichol + GDP-alpha-D-mannose = a beta-D-Man-(1-&gt;4)-beta-D-GlcNAc-(1-&gt;4)-alpha-D-GlcNAc-diphospho-di-trans,poly-cis-dolichol + GDP + H(+)</text>
        <dbReference type="Rhea" id="RHEA:13865"/>
        <dbReference type="Rhea" id="RHEA-COMP:19510"/>
        <dbReference type="Rhea" id="RHEA-COMP:19511"/>
        <dbReference type="ChEBI" id="CHEBI:15378"/>
        <dbReference type="ChEBI" id="CHEBI:57269"/>
        <dbReference type="ChEBI" id="CHEBI:57527"/>
        <dbReference type="ChEBI" id="CHEBI:58189"/>
        <dbReference type="ChEBI" id="CHEBI:58472"/>
        <dbReference type="EC" id="2.4.1.142"/>
    </reaction>
    <physiologicalReaction direction="left-to-right" evidence="17">
        <dbReference type="Rhea" id="RHEA:13866"/>
    </physiologicalReaction>
</comment>
<dbReference type="UniPathway" id="UPA00378"/>
<evidence type="ECO:0000256" key="1">
    <source>
        <dbReference type="ARBA" id="ARBA00004389"/>
    </source>
</evidence>
<dbReference type="RefSeq" id="XP_003678122.1">
    <property type="nucleotide sequence ID" value="XM_003678074.1"/>
</dbReference>
<evidence type="ECO:0000256" key="2">
    <source>
        <dbReference type="ARBA" id="ARBA00004922"/>
    </source>
</evidence>
<evidence type="ECO:0000256" key="8">
    <source>
        <dbReference type="ARBA" id="ARBA00022824"/>
    </source>
</evidence>
<keyword evidence="6" id="KW-0808">Transferase</keyword>
<keyword evidence="10 18" id="KW-1133">Transmembrane helix</keyword>
<dbReference type="PANTHER" id="PTHR13036:SF0">
    <property type="entry name" value="CHITOBIOSYLDIPHOSPHODOLICHOL BETA-MANNOSYLTRANSFERASE"/>
    <property type="match status" value="1"/>
</dbReference>
<feature type="transmembrane region" description="Helical" evidence="18">
    <location>
        <begin position="66"/>
        <end position="89"/>
    </location>
</feature>
<dbReference type="AlphaFoldDB" id="G0VJU6"/>
<evidence type="ECO:0000256" key="17">
    <source>
        <dbReference type="ARBA" id="ARBA00045071"/>
    </source>
</evidence>
<dbReference type="FunFam" id="3.40.50.2000:FF:000216">
    <property type="entry name" value="Chitobiosyldiphosphodolichol beta-mannosyltransferase"/>
    <property type="match status" value="1"/>
</dbReference>
<evidence type="ECO:0000256" key="11">
    <source>
        <dbReference type="ARBA" id="ARBA00023136"/>
    </source>
</evidence>
<dbReference type="EMBL" id="HE576760">
    <property type="protein sequence ID" value="CCC71777.1"/>
    <property type="molecule type" value="Genomic_DNA"/>
</dbReference>
<dbReference type="InParanoid" id="G0VJU6"/>
<comment type="subcellular location">
    <subcellularLocation>
        <location evidence="1">Endoplasmic reticulum membrane</location>
        <topology evidence="1">Single-pass membrane protein</topology>
    </subcellularLocation>
</comment>